<keyword evidence="1" id="KW-0678">Repressor</keyword>
<dbReference type="InterPro" id="IPR050624">
    <property type="entry name" value="HTH-type_Tx_Regulator"/>
</dbReference>
<dbReference type="EMBL" id="JBHLVO010000011">
    <property type="protein sequence ID" value="MFC0272626.1"/>
    <property type="molecule type" value="Genomic_DNA"/>
</dbReference>
<dbReference type="InterPro" id="IPR009057">
    <property type="entry name" value="Homeodomain-like_sf"/>
</dbReference>
<feature type="domain" description="HTH tetR-type" evidence="4">
    <location>
        <begin position="10"/>
        <end position="70"/>
    </location>
</feature>
<evidence type="ECO:0000313" key="6">
    <source>
        <dbReference type="Proteomes" id="UP001589854"/>
    </source>
</evidence>
<organism evidence="5 6">
    <name type="scientific">Metabacillus herbersteinensis</name>
    <dbReference type="NCBI Taxonomy" id="283816"/>
    <lineage>
        <taxon>Bacteria</taxon>
        <taxon>Bacillati</taxon>
        <taxon>Bacillota</taxon>
        <taxon>Bacilli</taxon>
        <taxon>Bacillales</taxon>
        <taxon>Bacillaceae</taxon>
        <taxon>Metabacillus</taxon>
    </lineage>
</organism>
<sequence length="211" mass="24257">MARKQEQRSEETRKSILHAAGKLFREQGYSNVTIREIAKDAGCSHTAIYIYFNDKETLLHELAMPLLQELKVNLEQLSLQADLSSSEKLKAISFEFIHFSLLNQSMYTTLINANASRVDIKDPDLEINKLRNALFGLWMEVIQSSLPKTESKDLLAFTRIFFYTIHGIVTTYLNHEEVLSELLERLSPTFDTAVDVLLLGFNEKSELKREK</sequence>
<evidence type="ECO:0000256" key="1">
    <source>
        <dbReference type="ARBA" id="ARBA00022491"/>
    </source>
</evidence>
<evidence type="ECO:0000256" key="3">
    <source>
        <dbReference type="PROSITE-ProRule" id="PRU00335"/>
    </source>
</evidence>
<dbReference type="Proteomes" id="UP001589854">
    <property type="component" value="Unassembled WGS sequence"/>
</dbReference>
<dbReference type="PANTHER" id="PTHR43479">
    <property type="entry name" value="ACREF/ENVCD OPERON REPRESSOR-RELATED"/>
    <property type="match status" value="1"/>
</dbReference>
<protein>
    <submittedName>
        <fullName evidence="5">TetR/AcrR family transcriptional regulator</fullName>
    </submittedName>
</protein>
<accession>A0ABV6GG12</accession>
<evidence type="ECO:0000259" key="4">
    <source>
        <dbReference type="PROSITE" id="PS50977"/>
    </source>
</evidence>
<proteinExistence type="predicted"/>
<keyword evidence="2 3" id="KW-0238">DNA-binding</keyword>
<reference evidence="5 6" key="1">
    <citation type="submission" date="2024-09" db="EMBL/GenBank/DDBJ databases">
        <authorList>
            <person name="Sun Q."/>
            <person name="Mori K."/>
        </authorList>
    </citation>
    <scope>NUCLEOTIDE SEQUENCE [LARGE SCALE GENOMIC DNA]</scope>
    <source>
        <strain evidence="5 6">CCM 7228</strain>
    </source>
</reference>
<evidence type="ECO:0000313" key="5">
    <source>
        <dbReference type="EMBL" id="MFC0272626.1"/>
    </source>
</evidence>
<evidence type="ECO:0000256" key="2">
    <source>
        <dbReference type="ARBA" id="ARBA00023125"/>
    </source>
</evidence>
<dbReference type="InterPro" id="IPR001647">
    <property type="entry name" value="HTH_TetR"/>
</dbReference>
<gene>
    <name evidence="5" type="ORF">ACFFIX_14410</name>
</gene>
<comment type="caution">
    <text evidence="5">The sequence shown here is derived from an EMBL/GenBank/DDBJ whole genome shotgun (WGS) entry which is preliminary data.</text>
</comment>
<keyword evidence="6" id="KW-1185">Reference proteome</keyword>
<dbReference type="Pfam" id="PF00440">
    <property type="entry name" value="TetR_N"/>
    <property type="match status" value="1"/>
</dbReference>
<dbReference type="PRINTS" id="PR00455">
    <property type="entry name" value="HTHTETR"/>
</dbReference>
<dbReference type="SUPFAM" id="SSF46689">
    <property type="entry name" value="Homeodomain-like"/>
    <property type="match status" value="1"/>
</dbReference>
<dbReference type="PROSITE" id="PS50977">
    <property type="entry name" value="HTH_TETR_2"/>
    <property type="match status" value="1"/>
</dbReference>
<feature type="DNA-binding region" description="H-T-H motif" evidence="3">
    <location>
        <begin position="33"/>
        <end position="52"/>
    </location>
</feature>
<dbReference type="RefSeq" id="WP_378935130.1">
    <property type="nucleotide sequence ID" value="NZ_JBHLVO010000011.1"/>
</dbReference>
<name>A0ABV6GG12_9BACI</name>
<dbReference type="Gene3D" id="1.10.357.10">
    <property type="entry name" value="Tetracycline Repressor, domain 2"/>
    <property type="match status" value="1"/>
</dbReference>
<dbReference type="PANTHER" id="PTHR43479:SF11">
    <property type="entry name" value="ACREF_ENVCD OPERON REPRESSOR-RELATED"/>
    <property type="match status" value="1"/>
</dbReference>